<keyword evidence="3" id="KW-1185">Reference proteome</keyword>
<keyword evidence="1" id="KW-0812">Transmembrane</keyword>
<protein>
    <recommendedName>
        <fullName evidence="4">NADH dehydrogenase [ubiquinone] 1 beta subcomplex subunit 4</fullName>
    </recommendedName>
</protein>
<gene>
    <name evidence="2" type="ORF">C8A05DRAFT_18602</name>
</gene>
<accession>A0AAN6MER2</accession>
<evidence type="ECO:0000313" key="3">
    <source>
        <dbReference type="Proteomes" id="UP001303889"/>
    </source>
</evidence>
<dbReference type="PANTHER" id="PTHR39476:SF1">
    <property type="entry name" value="NADH DEHYDROGENASE [UBIQUINONE] 1 BETA SUBCOMPLEX SUBUNIT 4"/>
    <property type="match status" value="1"/>
</dbReference>
<name>A0AAN6MER2_9PEZI</name>
<evidence type="ECO:0000313" key="2">
    <source>
        <dbReference type="EMBL" id="KAK3898887.1"/>
    </source>
</evidence>
<proteinExistence type="predicted"/>
<comment type="caution">
    <text evidence="2">The sequence shown here is derived from an EMBL/GenBank/DDBJ whole genome shotgun (WGS) entry which is preliminary data.</text>
</comment>
<organism evidence="2 3">
    <name type="scientific">Staphylotrichum tortipilum</name>
    <dbReference type="NCBI Taxonomy" id="2831512"/>
    <lineage>
        <taxon>Eukaryota</taxon>
        <taxon>Fungi</taxon>
        <taxon>Dikarya</taxon>
        <taxon>Ascomycota</taxon>
        <taxon>Pezizomycotina</taxon>
        <taxon>Sordariomycetes</taxon>
        <taxon>Sordariomycetidae</taxon>
        <taxon>Sordariales</taxon>
        <taxon>Chaetomiaceae</taxon>
        <taxon>Staphylotrichum</taxon>
    </lineage>
</organism>
<evidence type="ECO:0008006" key="4">
    <source>
        <dbReference type="Google" id="ProtNLM"/>
    </source>
</evidence>
<sequence length="75" mass="8983">MAGLEHYRLAKDPAIIKLGNMIQNRYRYFRWTKRTAFISFMYVIVVPGCVGYLGWKYDGQWDMRAKRRGDMLSDR</sequence>
<dbReference type="Proteomes" id="UP001303889">
    <property type="component" value="Unassembled WGS sequence"/>
</dbReference>
<reference evidence="2" key="2">
    <citation type="submission" date="2023-05" db="EMBL/GenBank/DDBJ databases">
        <authorList>
            <consortium name="Lawrence Berkeley National Laboratory"/>
            <person name="Steindorff A."/>
            <person name="Hensen N."/>
            <person name="Bonometti L."/>
            <person name="Westerberg I."/>
            <person name="Brannstrom I.O."/>
            <person name="Guillou S."/>
            <person name="Cros-Aarteil S."/>
            <person name="Calhoun S."/>
            <person name="Haridas S."/>
            <person name="Kuo A."/>
            <person name="Mondo S."/>
            <person name="Pangilinan J."/>
            <person name="Riley R."/>
            <person name="Labutti K."/>
            <person name="Andreopoulos B."/>
            <person name="Lipzen A."/>
            <person name="Chen C."/>
            <person name="Yanf M."/>
            <person name="Daum C."/>
            <person name="Ng V."/>
            <person name="Clum A."/>
            <person name="Ohm R."/>
            <person name="Martin F."/>
            <person name="Silar P."/>
            <person name="Natvig D."/>
            <person name="Lalanne C."/>
            <person name="Gautier V."/>
            <person name="Ament-Velasquez S.L."/>
            <person name="Kruys A."/>
            <person name="Hutchinson M.I."/>
            <person name="Powell A.J."/>
            <person name="Barry K."/>
            <person name="Miller A.N."/>
            <person name="Grigoriev I.V."/>
            <person name="Debuchy R."/>
            <person name="Gladieux P."/>
            <person name="Thoren M.H."/>
            <person name="Johannesson H."/>
        </authorList>
    </citation>
    <scope>NUCLEOTIDE SEQUENCE</scope>
    <source>
        <strain evidence="2">CBS 103.79</strain>
    </source>
</reference>
<reference evidence="2" key="1">
    <citation type="journal article" date="2023" name="Mol. Phylogenet. Evol.">
        <title>Genome-scale phylogeny and comparative genomics of the fungal order Sordariales.</title>
        <authorList>
            <person name="Hensen N."/>
            <person name="Bonometti L."/>
            <person name="Westerberg I."/>
            <person name="Brannstrom I.O."/>
            <person name="Guillou S."/>
            <person name="Cros-Aarteil S."/>
            <person name="Calhoun S."/>
            <person name="Haridas S."/>
            <person name="Kuo A."/>
            <person name="Mondo S."/>
            <person name="Pangilinan J."/>
            <person name="Riley R."/>
            <person name="LaButti K."/>
            <person name="Andreopoulos B."/>
            <person name="Lipzen A."/>
            <person name="Chen C."/>
            <person name="Yan M."/>
            <person name="Daum C."/>
            <person name="Ng V."/>
            <person name="Clum A."/>
            <person name="Steindorff A."/>
            <person name="Ohm R.A."/>
            <person name="Martin F."/>
            <person name="Silar P."/>
            <person name="Natvig D.O."/>
            <person name="Lalanne C."/>
            <person name="Gautier V."/>
            <person name="Ament-Velasquez S.L."/>
            <person name="Kruys A."/>
            <person name="Hutchinson M.I."/>
            <person name="Powell A.J."/>
            <person name="Barry K."/>
            <person name="Miller A.N."/>
            <person name="Grigoriev I.V."/>
            <person name="Debuchy R."/>
            <person name="Gladieux P."/>
            <person name="Hiltunen Thoren M."/>
            <person name="Johannesson H."/>
        </authorList>
    </citation>
    <scope>NUCLEOTIDE SEQUENCE</scope>
    <source>
        <strain evidence="2">CBS 103.79</strain>
    </source>
</reference>
<keyword evidence="1" id="KW-1133">Transmembrane helix</keyword>
<feature type="transmembrane region" description="Helical" evidence="1">
    <location>
        <begin position="35"/>
        <end position="55"/>
    </location>
</feature>
<dbReference type="PANTHER" id="PTHR39476">
    <property type="entry name" value="NADH:UBIQUINONE OXIDOREDUCTASE 6.6KD SUBUNIT"/>
    <property type="match status" value="1"/>
</dbReference>
<keyword evidence="1" id="KW-0472">Membrane</keyword>
<dbReference type="AlphaFoldDB" id="A0AAN6MER2"/>
<evidence type="ECO:0000256" key="1">
    <source>
        <dbReference type="SAM" id="Phobius"/>
    </source>
</evidence>
<dbReference type="EMBL" id="MU855864">
    <property type="protein sequence ID" value="KAK3898887.1"/>
    <property type="molecule type" value="Genomic_DNA"/>
</dbReference>